<dbReference type="AlphaFoldDB" id="A0A183H450"/>
<organism evidence="3">
    <name type="scientific">Onchocerca flexuosa</name>
    <dbReference type="NCBI Taxonomy" id="387005"/>
    <lineage>
        <taxon>Eukaryota</taxon>
        <taxon>Metazoa</taxon>
        <taxon>Ecdysozoa</taxon>
        <taxon>Nematoda</taxon>
        <taxon>Chromadorea</taxon>
        <taxon>Rhabditida</taxon>
        <taxon>Spirurina</taxon>
        <taxon>Spiruromorpha</taxon>
        <taxon>Filarioidea</taxon>
        <taxon>Onchocercidae</taxon>
        <taxon>Onchocerca</taxon>
    </lineage>
</organism>
<reference evidence="3" key="2">
    <citation type="submission" date="2016-06" db="UniProtKB">
        <authorList>
            <consortium name="WormBaseParasite"/>
        </authorList>
    </citation>
    <scope>IDENTIFICATION</scope>
</reference>
<accession>A0A183H450</accession>
<dbReference type="Proteomes" id="UP000242913">
    <property type="component" value="Unassembled WGS sequence"/>
</dbReference>
<evidence type="ECO:0000313" key="1">
    <source>
        <dbReference type="EMBL" id="OZC06546.1"/>
    </source>
</evidence>
<proteinExistence type="predicted"/>
<sequence length="90" mass="10135">MANDEQKGRIPSSEAAEKERLLKHEEAAKALGKPIYDDMKISISSSYAYIANGMNKWGNLPKGEQSEFIVFRNTSSRNELLSCKIPNFQL</sequence>
<dbReference type="OrthoDB" id="5852518at2759"/>
<protein>
    <submittedName>
        <fullName evidence="3">SCP domain-containing protein</fullName>
    </submittedName>
</protein>
<dbReference type="EMBL" id="KZ270091">
    <property type="protein sequence ID" value="OZC06546.1"/>
    <property type="molecule type" value="Genomic_DNA"/>
</dbReference>
<dbReference type="STRING" id="387005.A0A183H450"/>
<reference evidence="1 2" key="1">
    <citation type="submission" date="2015-12" db="EMBL/GenBank/DDBJ databases">
        <title>Draft genome of the nematode, Onchocerca flexuosa.</title>
        <authorList>
            <person name="Mitreva M."/>
        </authorList>
    </citation>
    <scope>NUCLEOTIDE SEQUENCE [LARGE SCALE GENOMIC DNA]</scope>
    <source>
        <strain evidence="1">Red Deer</strain>
    </source>
</reference>
<gene>
    <name evidence="1" type="ORF">X798_06463</name>
</gene>
<evidence type="ECO:0000313" key="3">
    <source>
        <dbReference type="WBParaSite" id="OFLC_0000225901-mRNA-1"/>
    </source>
</evidence>
<name>A0A183H450_9BILA</name>
<keyword evidence="2" id="KW-1185">Reference proteome</keyword>
<dbReference type="WBParaSite" id="OFLC_0000225901-mRNA-1">
    <property type="protein sequence ID" value="OFLC_0000225901-mRNA-1"/>
    <property type="gene ID" value="OFLC_0000225901"/>
</dbReference>
<evidence type="ECO:0000313" key="2">
    <source>
        <dbReference type="Proteomes" id="UP000242913"/>
    </source>
</evidence>